<dbReference type="EMBL" id="JAUJYO010000011">
    <property type="protein sequence ID" value="KAK1304716.1"/>
    <property type="molecule type" value="Genomic_DNA"/>
</dbReference>
<name>A0AAV9DSN9_ACOCL</name>
<proteinExistence type="predicted"/>
<protein>
    <submittedName>
        <fullName evidence="2">Uncharacterized protein</fullName>
    </submittedName>
</protein>
<feature type="region of interest" description="Disordered" evidence="1">
    <location>
        <begin position="39"/>
        <end position="61"/>
    </location>
</feature>
<evidence type="ECO:0000256" key="1">
    <source>
        <dbReference type="SAM" id="MobiDB-lite"/>
    </source>
</evidence>
<comment type="caution">
    <text evidence="2">The sequence shown here is derived from an EMBL/GenBank/DDBJ whole genome shotgun (WGS) entry which is preliminary data.</text>
</comment>
<reference evidence="2" key="2">
    <citation type="submission" date="2023-06" db="EMBL/GenBank/DDBJ databases">
        <authorList>
            <person name="Ma L."/>
            <person name="Liu K.-W."/>
            <person name="Li Z."/>
            <person name="Hsiao Y.-Y."/>
            <person name="Qi Y."/>
            <person name="Fu T."/>
            <person name="Tang G."/>
            <person name="Zhang D."/>
            <person name="Sun W.-H."/>
            <person name="Liu D.-K."/>
            <person name="Li Y."/>
            <person name="Chen G.-Z."/>
            <person name="Liu X.-D."/>
            <person name="Liao X.-Y."/>
            <person name="Jiang Y.-T."/>
            <person name="Yu X."/>
            <person name="Hao Y."/>
            <person name="Huang J."/>
            <person name="Zhao X.-W."/>
            <person name="Ke S."/>
            <person name="Chen Y.-Y."/>
            <person name="Wu W.-L."/>
            <person name="Hsu J.-L."/>
            <person name="Lin Y.-F."/>
            <person name="Huang M.-D."/>
            <person name="Li C.-Y."/>
            <person name="Huang L."/>
            <person name="Wang Z.-W."/>
            <person name="Zhao X."/>
            <person name="Zhong W.-Y."/>
            <person name="Peng D.-H."/>
            <person name="Ahmad S."/>
            <person name="Lan S."/>
            <person name="Zhang J.-S."/>
            <person name="Tsai W.-C."/>
            <person name="Van De Peer Y."/>
            <person name="Liu Z.-J."/>
        </authorList>
    </citation>
    <scope>NUCLEOTIDE SEQUENCE</scope>
    <source>
        <strain evidence="2">CP</strain>
        <tissue evidence="2">Leaves</tissue>
    </source>
</reference>
<dbReference type="Proteomes" id="UP001180020">
    <property type="component" value="Unassembled WGS sequence"/>
</dbReference>
<evidence type="ECO:0000313" key="2">
    <source>
        <dbReference type="EMBL" id="KAK1304716.1"/>
    </source>
</evidence>
<accession>A0AAV9DSN9</accession>
<evidence type="ECO:0000313" key="3">
    <source>
        <dbReference type="Proteomes" id="UP001180020"/>
    </source>
</evidence>
<keyword evidence="3" id="KW-1185">Reference proteome</keyword>
<dbReference type="AlphaFoldDB" id="A0AAV9DSN9"/>
<organism evidence="2 3">
    <name type="scientific">Acorus calamus</name>
    <name type="common">Sweet flag</name>
    <dbReference type="NCBI Taxonomy" id="4465"/>
    <lineage>
        <taxon>Eukaryota</taxon>
        <taxon>Viridiplantae</taxon>
        <taxon>Streptophyta</taxon>
        <taxon>Embryophyta</taxon>
        <taxon>Tracheophyta</taxon>
        <taxon>Spermatophyta</taxon>
        <taxon>Magnoliopsida</taxon>
        <taxon>Liliopsida</taxon>
        <taxon>Acoraceae</taxon>
        <taxon>Acorus</taxon>
    </lineage>
</organism>
<gene>
    <name evidence="2" type="ORF">QJS10_CPB11g01970</name>
</gene>
<sequence>MTVLHPVHFHTDLFFFSSKPAPKKSVDLVFFLLPNHRSPSPCSKRRHNGRDSHRTMTRRSPSSAVVQLQSLFRRSPSPKQQISSVIAFSSILTGFPLRHLCGG</sequence>
<reference evidence="2" key="1">
    <citation type="journal article" date="2023" name="Nat. Commun.">
        <title>Diploid and tetraploid genomes of Acorus and the evolution of monocots.</title>
        <authorList>
            <person name="Ma L."/>
            <person name="Liu K.W."/>
            <person name="Li Z."/>
            <person name="Hsiao Y.Y."/>
            <person name="Qi Y."/>
            <person name="Fu T."/>
            <person name="Tang G.D."/>
            <person name="Zhang D."/>
            <person name="Sun W.H."/>
            <person name="Liu D.K."/>
            <person name="Li Y."/>
            <person name="Chen G.Z."/>
            <person name="Liu X.D."/>
            <person name="Liao X.Y."/>
            <person name="Jiang Y.T."/>
            <person name="Yu X."/>
            <person name="Hao Y."/>
            <person name="Huang J."/>
            <person name="Zhao X.W."/>
            <person name="Ke S."/>
            <person name="Chen Y.Y."/>
            <person name="Wu W.L."/>
            <person name="Hsu J.L."/>
            <person name="Lin Y.F."/>
            <person name="Huang M.D."/>
            <person name="Li C.Y."/>
            <person name="Huang L."/>
            <person name="Wang Z.W."/>
            <person name="Zhao X."/>
            <person name="Zhong W.Y."/>
            <person name="Peng D.H."/>
            <person name="Ahmad S."/>
            <person name="Lan S."/>
            <person name="Zhang J.S."/>
            <person name="Tsai W.C."/>
            <person name="Van de Peer Y."/>
            <person name="Liu Z.J."/>
        </authorList>
    </citation>
    <scope>NUCLEOTIDE SEQUENCE</scope>
    <source>
        <strain evidence="2">CP</strain>
    </source>
</reference>